<protein>
    <recommendedName>
        <fullName evidence="2">Chitin-binding type-4 domain-containing protein</fullName>
    </recommendedName>
</protein>
<comment type="caution">
    <text evidence="3">The sequence shown here is derived from an EMBL/GenBank/DDBJ whole genome shotgun (WGS) entry which is preliminary data.</text>
</comment>
<dbReference type="OrthoDB" id="64893at2759"/>
<name>A0A8K0P031_LADFU</name>
<feature type="signal peptide" evidence="1">
    <location>
        <begin position="1"/>
        <end position="19"/>
    </location>
</feature>
<reference evidence="3" key="1">
    <citation type="submission" date="2013-04" db="EMBL/GenBank/DDBJ databases">
        <authorList>
            <person name="Qu J."/>
            <person name="Murali S.C."/>
            <person name="Bandaranaike D."/>
            <person name="Bellair M."/>
            <person name="Blankenburg K."/>
            <person name="Chao H."/>
            <person name="Dinh H."/>
            <person name="Doddapaneni H."/>
            <person name="Downs B."/>
            <person name="Dugan-Rocha S."/>
            <person name="Elkadiri S."/>
            <person name="Gnanaolivu R.D."/>
            <person name="Hernandez B."/>
            <person name="Javaid M."/>
            <person name="Jayaseelan J.C."/>
            <person name="Lee S."/>
            <person name="Li M."/>
            <person name="Ming W."/>
            <person name="Munidasa M."/>
            <person name="Muniz J."/>
            <person name="Nguyen L."/>
            <person name="Ongeri F."/>
            <person name="Osuji N."/>
            <person name="Pu L.-L."/>
            <person name="Puazo M."/>
            <person name="Qu C."/>
            <person name="Quiroz J."/>
            <person name="Raj R."/>
            <person name="Weissenberger G."/>
            <person name="Xin Y."/>
            <person name="Zou X."/>
            <person name="Han Y."/>
            <person name="Richards S."/>
            <person name="Worley K."/>
            <person name="Muzny D."/>
            <person name="Gibbs R."/>
        </authorList>
    </citation>
    <scope>NUCLEOTIDE SEQUENCE</scope>
    <source>
        <strain evidence="3">Sampled in the wild</strain>
    </source>
</reference>
<gene>
    <name evidence="3" type="ORF">J437_LFUL009351</name>
</gene>
<dbReference type="AlphaFoldDB" id="A0A8K0P031"/>
<dbReference type="InterPro" id="IPR004302">
    <property type="entry name" value="Cellulose/chitin-bd_N"/>
</dbReference>
<keyword evidence="1" id="KW-0732">Signal</keyword>
<reference evidence="3" key="2">
    <citation type="submission" date="2017-10" db="EMBL/GenBank/DDBJ databases">
        <title>Ladona fulva Genome sequencing and assembly.</title>
        <authorList>
            <person name="Murali S."/>
            <person name="Richards S."/>
            <person name="Bandaranaike D."/>
            <person name="Bellair M."/>
            <person name="Blankenburg K."/>
            <person name="Chao H."/>
            <person name="Dinh H."/>
            <person name="Doddapaneni H."/>
            <person name="Dugan-Rocha S."/>
            <person name="Elkadiri S."/>
            <person name="Gnanaolivu R."/>
            <person name="Hernandez B."/>
            <person name="Skinner E."/>
            <person name="Javaid M."/>
            <person name="Lee S."/>
            <person name="Li M."/>
            <person name="Ming W."/>
            <person name="Munidasa M."/>
            <person name="Muniz J."/>
            <person name="Nguyen L."/>
            <person name="Hughes D."/>
            <person name="Osuji N."/>
            <person name="Pu L.-L."/>
            <person name="Puazo M."/>
            <person name="Qu C."/>
            <person name="Quiroz J."/>
            <person name="Raj R."/>
            <person name="Weissenberger G."/>
            <person name="Xin Y."/>
            <person name="Zou X."/>
            <person name="Han Y."/>
            <person name="Worley K."/>
            <person name="Muzny D."/>
            <person name="Gibbs R."/>
        </authorList>
    </citation>
    <scope>NUCLEOTIDE SEQUENCE</scope>
    <source>
        <strain evidence="3">Sampled in the wild</strain>
    </source>
</reference>
<organism evidence="3 4">
    <name type="scientific">Ladona fulva</name>
    <name type="common">Scarce chaser dragonfly</name>
    <name type="synonym">Libellula fulva</name>
    <dbReference type="NCBI Taxonomy" id="123851"/>
    <lineage>
        <taxon>Eukaryota</taxon>
        <taxon>Metazoa</taxon>
        <taxon>Ecdysozoa</taxon>
        <taxon>Arthropoda</taxon>
        <taxon>Hexapoda</taxon>
        <taxon>Insecta</taxon>
        <taxon>Pterygota</taxon>
        <taxon>Palaeoptera</taxon>
        <taxon>Odonata</taxon>
        <taxon>Epiprocta</taxon>
        <taxon>Anisoptera</taxon>
        <taxon>Libelluloidea</taxon>
        <taxon>Libellulidae</taxon>
        <taxon>Ladona</taxon>
    </lineage>
</organism>
<sequence>MAILGVVAIVSLGLTLVQGHGRLADPIGRSSLWRSLLFSILLSLSKDQVETEDCFERYPLQLADGSGTRYQLGNGSTGKYDVKLKLPDGVKCDLCSIRWHYRTGNSWGVCPDGTGKMGCGDQETFRNCADISIA</sequence>
<dbReference type="EMBL" id="KZ308374">
    <property type="protein sequence ID" value="KAG8228486.1"/>
    <property type="molecule type" value="Genomic_DNA"/>
</dbReference>
<evidence type="ECO:0000256" key="1">
    <source>
        <dbReference type="SAM" id="SignalP"/>
    </source>
</evidence>
<dbReference type="Proteomes" id="UP000792457">
    <property type="component" value="Unassembled WGS sequence"/>
</dbReference>
<feature type="domain" description="Chitin-binding type-4" evidence="2">
    <location>
        <begin position="51"/>
        <end position="131"/>
    </location>
</feature>
<dbReference type="Pfam" id="PF03067">
    <property type="entry name" value="LPMO_10"/>
    <property type="match status" value="1"/>
</dbReference>
<proteinExistence type="predicted"/>
<evidence type="ECO:0000313" key="4">
    <source>
        <dbReference type="Proteomes" id="UP000792457"/>
    </source>
</evidence>
<keyword evidence="4" id="KW-1185">Reference proteome</keyword>
<evidence type="ECO:0000313" key="3">
    <source>
        <dbReference type="EMBL" id="KAG8228486.1"/>
    </source>
</evidence>
<evidence type="ECO:0000259" key="2">
    <source>
        <dbReference type="Pfam" id="PF03067"/>
    </source>
</evidence>
<feature type="chain" id="PRO_5035480586" description="Chitin-binding type-4 domain-containing protein" evidence="1">
    <location>
        <begin position="20"/>
        <end position="134"/>
    </location>
</feature>
<accession>A0A8K0P031</accession>